<dbReference type="InterPro" id="IPR041854">
    <property type="entry name" value="BFD-like_2Fe2S-bd_dom_sf"/>
</dbReference>
<dbReference type="Gene3D" id="1.10.10.1100">
    <property type="entry name" value="BFD-like [2Fe-2S]-binding domain"/>
    <property type="match status" value="1"/>
</dbReference>
<protein>
    <submittedName>
        <fullName evidence="2">(2Fe-2S)-binding protein</fullName>
    </submittedName>
</protein>
<dbReference type="AlphaFoldDB" id="A0A5A9Z6W9"/>
<organism evidence="2 3">
    <name type="scientific">Aquicoccus porphyridii</name>
    <dbReference type="NCBI Taxonomy" id="1852029"/>
    <lineage>
        <taxon>Bacteria</taxon>
        <taxon>Pseudomonadati</taxon>
        <taxon>Pseudomonadota</taxon>
        <taxon>Alphaproteobacteria</taxon>
        <taxon>Rhodobacterales</taxon>
        <taxon>Paracoccaceae</taxon>
        <taxon>Aquicoccus</taxon>
    </lineage>
</organism>
<sequence length="88" mass="10209">MIVCHCMNITDKDIRSAIEWMRRSDPDTIVTPGKVYHALGKRADCGGCLPHFMATMETSDSFQVPATLRNMRQRKPRRTAHERRQESY</sequence>
<reference evidence="2 3" key="1">
    <citation type="submission" date="2019-07" db="EMBL/GenBank/DDBJ databases">
        <title>Aquicoccus porphyridii gen. nov., sp. nov., isolated from a small marine red alga, Porphyridium marinum.</title>
        <authorList>
            <person name="Liu L."/>
        </authorList>
    </citation>
    <scope>NUCLEOTIDE SEQUENCE [LARGE SCALE GENOMIC DNA]</scope>
    <source>
        <strain evidence="2 3">L1 8-17</strain>
    </source>
</reference>
<proteinExistence type="predicted"/>
<keyword evidence="3" id="KW-1185">Reference proteome</keyword>
<name>A0A5A9Z6W9_9RHOB</name>
<dbReference type="Proteomes" id="UP000325291">
    <property type="component" value="Unassembled WGS sequence"/>
</dbReference>
<dbReference type="Pfam" id="PF04324">
    <property type="entry name" value="Fer2_BFD"/>
    <property type="match status" value="1"/>
</dbReference>
<dbReference type="InterPro" id="IPR007419">
    <property type="entry name" value="BFD-like_2Fe2S-bd_dom"/>
</dbReference>
<dbReference type="EMBL" id="VINQ01000011">
    <property type="protein sequence ID" value="KAA0912901.1"/>
    <property type="molecule type" value="Genomic_DNA"/>
</dbReference>
<evidence type="ECO:0000313" key="2">
    <source>
        <dbReference type="EMBL" id="KAA0912901.1"/>
    </source>
</evidence>
<accession>A0A5A9Z6W9</accession>
<comment type="caution">
    <text evidence="2">The sequence shown here is derived from an EMBL/GenBank/DDBJ whole genome shotgun (WGS) entry which is preliminary data.</text>
</comment>
<evidence type="ECO:0000259" key="1">
    <source>
        <dbReference type="Pfam" id="PF04324"/>
    </source>
</evidence>
<evidence type="ECO:0000313" key="3">
    <source>
        <dbReference type="Proteomes" id="UP000325291"/>
    </source>
</evidence>
<feature type="domain" description="BFD-like [2Fe-2S]-binding" evidence="1">
    <location>
        <begin position="2"/>
        <end position="54"/>
    </location>
</feature>
<gene>
    <name evidence="2" type="ORF">FLO80_13815</name>
</gene>